<evidence type="ECO:0000256" key="1">
    <source>
        <dbReference type="SAM" id="MobiDB-lite"/>
    </source>
</evidence>
<keyword evidence="2" id="KW-0472">Membrane</keyword>
<feature type="transmembrane region" description="Helical" evidence="2">
    <location>
        <begin position="15"/>
        <end position="38"/>
    </location>
</feature>
<keyword evidence="2" id="KW-0812">Transmembrane</keyword>
<evidence type="ECO:0000256" key="2">
    <source>
        <dbReference type="SAM" id="Phobius"/>
    </source>
</evidence>
<reference evidence="3 4" key="1">
    <citation type="submission" date="2020-02" db="EMBL/GenBank/DDBJ databases">
        <authorList>
            <person name="Dziuba M."/>
            <person name="Kuznetsov B."/>
            <person name="Mardanov A."/>
            <person name="Ravin N."/>
            <person name="Grouzdev D."/>
        </authorList>
    </citation>
    <scope>NUCLEOTIDE SEQUENCE [LARGE SCALE GENOMIC DNA]</scope>
    <source>
        <strain evidence="3 4">SpK</strain>
    </source>
</reference>
<proteinExistence type="predicted"/>
<keyword evidence="4" id="KW-1185">Reference proteome</keyword>
<evidence type="ECO:0000313" key="3">
    <source>
        <dbReference type="EMBL" id="NFV80730.1"/>
    </source>
</evidence>
<organism evidence="3 4">
    <name type="scientific">Magnetospirillum aberrantis SpK</name>
    <dbReference type="NCBI Taxonomy" id="908842"/>
    <lineage>
        <taxon>Bacteria</taxon>
        <taxon>Pseudomonadati</taxon>
        <taxon>Pseudomonadota</taxon>
        <taxon>Alphaproteobacteria</taxon>
        <taxon>Rhodospirillales</taxon>
        <taxon>Rhodospirillaceae</taxon>
        <taxon>Magnetospirillum</taxon>
    </lineage>
</organism>
<dbReference type="EMBL" id="JAAIYP010000038">
    <property type="protein sequence ID" value="NFV80730.1"/>
    <property type="molecule type" value="Genomic_DNA"/>
</dbReference>
<dbReference type="InterPro" id="IPR036465">
    <property type="entry name" value="vWFA_dom_sf"/>
</dbReference>
<feature type="region of interest" description="Disordered" evidence="1">
    <location>
        <begin position="299"/>
        <end position="324"/>
    </location>
</feature>
<accession>A0A7C9UWZ5</accession>
<dbReference type="AlphaFoldDB" id="A0A7C9UWZ5"/>
<keyword evidence="2" id="KW-1133">Transmembrane helix</keyword>
<dbReference type="Gene3D" id="3.40.50.410">
    <property type="entry name" value="von Willebrand factor, type A domain"/>
    <property type="match status" value="1"/>
</dbReference>
<comment type="caution">
    <text evidence="3">The sequence shown here is derived from an EMBL/GenBank/DDBJ whole genome shotgun (WGS) entry which is preliminary data.</text>
</comment>
<evidence type="ECO:0000313" key="4">
    <source>
        <dbReference type="Proteomes" id="UP000480684"/>
    </source>
</evidence>
<dbReference type="SUPFAM" id="SSF53300">
    <property type="entry name" value="vWA-like"/>
    <property type="match status" value="1"/>
</dbReference>
<name>A0A7C9UWZ5_9PROT</name>
<sequence>MTRTLNALMRDRRGVVGIAFALTVTGTVLMMLAAMDLLRVSILRSRVQSALDNAVLAVGYNLAADEKEWKAEGQSYFAANMGENSMGSTLGAATFTSSKDSDGITHVTGSAKVSVPLMISGFTEAGAMEMSMSTSARKRTRANIEMVLALDNTGSMGSGNKMTEAKSAAKKLVETMLGAGTSGGNTYVGLVPFTELVRVGSTTETKKWLASGVDSSGWKGCLFERTSSDGEYKVENTPPSVKKFERYHDVGISYVEEYEEEYTEVTYEDYTYECGSTRKRTCSGRKKIETTLTRTKEGNCVPTESNADTCKARESSPQDASDQQGCSLQEVTFLSGDKTALDTDIEKMTALGSTMVASGVMWGWRMLDPAWRGQWTENGALPKDKASNLNKVLVLLTDGDNAVQNYCLSGYHSHHDWSYHCDYTKNEFRNPYRMANNVDPWGDLVGDNNINADNLLWNDPSSVDHLESYCDAAKKDGIVIYTIPFGPDDDISERTRAILKGCATDEEKYFRVTEATDLTATFKTITDTLSELVIEE</sequence>
<protein>
    <submittedName>
        <fullName evidence="3">VWA domain-containing protein</fullName>
    </submittedName>
</protein>
<dbReference type="RefSeq" id="WP_163679524.1">
    <property type="nucleotide sequence ID" value="NZ_JAAIYP010000038.1"/>
</dbReference>
<gene>
    <name evidence="3" type="ORF">G4223_11485</name>
</gene>
<dbReference type="Proteomes" id="UP000480684">
    <property type="component" value="Unassembled WGS sequence"/>
</dbReference>